<keyword evidence="1" id="KW-1133">Transmembrane helix</keyword>
<evidence type="ECO:0000256" key="1">
    <source>
        <dbReference type="SAM" id="Phobius"/>
    </source>
</evidence>
<keyword evidence="1" id="KW-0812">Transmembrane</keyword>
<keyword evidence="1" id="KW-0472">Membrane</keyword>
<evidence type="ECO:0000313" key="3">
    <source>
        <dbReference type="Proteomes" id="UP000683925"/>
    </source>
</evidence>
<comment type="caution">
    <text evidence="2">The sequence shown here is derived from an EMBL/GenBank/DDBJ whole genome shotgun (WGS) entry which is preliminary data.</text>
</comment>
<feature type="transmembrane region" description="Helical" evidence="1">
    <location>
        <begin position="461"/>
        <end position="484"/>
    </location>
</feature>
<dbReference type="Proteomes" id="UP000683925">
    <property type="component" value="Unassembled WGS sequence"/>
</dbReference>
<dbReference type="OMA" id="QVIHYLS"/>
<protein>
    <recommendedName>
        <fullName evidence="4">Transmembrane protein</fullName>
    </recommendedName>
</protein>
<dbReference type="AlphaFoldDB" id="A0A8S1WIG9"/>
<name>A0A8S1WIG9_PAROT</name>
<dbReference type="OrthoDB" id="309716at2759"/>
<dbReference type="EMBL" id="CAJJDP010000085">
    <property type="protein sequence ID" value="CAD8185636.1"/>
    <property type="molecule type" value="Genomic_DNA"/>
</dbReference>
<evidence type="ECO:0008006" key="4">
    <source>
        <dbReference type="Google" id="ProtNLM"/>
    </source>
</evidence>
<reference evidence="2" key="1">
    <citation type="submission" date="2021-01" db="EMBL/GenBank/DDBJ databases">
        <authorList>
            <consortium name="Genoscope - CEA"/>
            <person name="William W."/>
        </authorList>
    </citation>
    <scope>NUCLEOTIDE SEQUENCE</scope>
</reference>
<proteinExistence type="predicted"/>
<keyword evidence="3" id="KW-1185">Reference proteome</keyword>
<accession>A0A8S1WIG9</accession>
<evidence type="ECO:0000313" key="2">
    <source>
        <dbReference type="EMBL" id="CAD8185636.1"/>
    </source>
</evidence>
<sequence>MLIIALIGIALSQNITWSNYSFSSPEFINLIAQQTNFARSFEEFGQILNFSISYDSLQFEDICSFEYQYLILNKIENSFNSFINEFQQIEIDDLETSEIEQGFSDQIISYTKSDLNLLLLERNQVIHYLSFDQNSKLFNYSKFNLSIYSNTKQHQQLLNDQDAYYYINNEQFSKFIIQNNTLYQFEILNWVQQNDQFKVLVRNNYIYFINGQQYLTIYQIVQHNLILTKQLFAKDIYAVEKKMNLIDINIYEDYLYILDHENGVKRLRLNDIEIDMDFYINQPGCSIISIEKESIILVEHNQQRSIIFEGIINGNSWILLQTKQTVKKVIKSVKQLKDYAILISNPINNIHRKYMIDSQANKKMLEGNDFYQMDFLGIESIDTNYLVGIFKYGVALYYTIELPSSIVCYAQTSQMSRVQIQIISTQCPNKNQQNLLNYCSSNLEYIFDVRGALMNEFQEKIFIYLCIGASVIVTLLVVSIIYIVRRYQLRKEQINQLKRKGRRYK</sequence>
<organism evidence="2 3">
    <name type="scientific">Paramecium octaurelia</name>
    <dbReference type="NCBI Taxonomy" id="43137"/>
    <lineage>
        <taxon>Eukaryota</taxon>
        <taxon>Sar</taxon>
        <taxon>Alveolata</taxon>
        <taxon>Ciliophora</taxon>
        <taxon>Intramacronucleata</taxon>
        <taxon>Oligohymenophorea</taxon>
        <taxon>Peniculida</taxon>
        <taxon>Parameciidae</taxon>
        <taxon>Paramecium</taxon>
    </lineage>
</organism>
<gene>
    <name evidence="2" type="ORF">POCTA_138.1.T0860065</name>
</gene>